<keyword evidence="11" id="KW-1185">Reference proteome</keyword>
<dbReference type="NCBIfam" id="TIGR01356">
    <property type="entry name" value="aroA"/>
    <property type="match status" value="1"/>
</dbReference>
<dbReference type="SUPFAM" id="SSF55205">
    <property type="entry name" value="EPT/RTPC-like"/>
    <property type="match status" value="1"/>
</dbReference>
<accession>A0ABU7XGZ3</accession>
<keyword evidence="3 7" id="KW-0028">Amino-acid biosynthesis</keyword>
<keyword evidence="4 7" id="KW-0808">Transferase</keyword>
<reference evidence="10 11" key="1">
    <citation type="submission" date="2024-02" db="EMBL/GenBank/DDBJ databases">
        <authorList>
            <person name="Grouzdev D."/>
        </authorList>
    </citation>
    <scope>NUCLEOTIDE SEQUENCE [LARGE SCALE GENOMIC DNA]</scope>
    <source>
        <strain evidence="10 11">9N</strain>
    </source>
</reference>
<comment type="subcellular location">
    <subcellularLocation>
        <location evidence="7">Cytoplasm</location>
    </subcellularLocation>
</comment>
<sequence>MSPAAAHAHAPAAPLSAHKSGPLTGRLRPPGDKSVSHRALIFGLLAVGETKIEGLLEGEDVLRTAQACRQLGARVVRHSPGNWSVWGAGLGSLLQPVETLDFGNAGTGSRLMMGVVAGHPIVARFDGDASLRKRPMKRILDPLALQGAQVLEEAEGGRLPLVLQGSSEPLPVEYKTPVASAQIKSAVLLCGLNSPGRTIVIEAEASRDHTEKMLAHFGATVASEPYGAHGRKIALEGRPELIARAVRVPADPSSAAFPLVAALIVEGSDIVIEGVMTNPLRSGLLTTLQEMGADIALENRREEGGEEVADMRARFSRLSGVDVPAERAPSMIDEYPILAVAAAFAKGETRMRGLSELRVKESDRLEAIAAGLRVNGVDCEIIGDDLIVRGGSAKGGGFVETHLDHRIAMSFLVLGLASENKVVVDDETMIATSFPSFRALMERLGARFS</sequence>
<gene>
    <name evidence="7 10" type="primary">aroA</name>
    <name evidence="10" type="ORF">V3H18_07095</name>
</gene>
<feature type="binding site" evidence="7">
    <location>
        <position position="106"/>
    </location>
    <ligand>
        <name>phosphoenolpyruvate</name>
        <dbReference type="ChEBI" id="CHEBI:58702"/>
    </ligand>
</feature>
<protein>
    <recommendedName>
        <fullName evidence="7">3-phosphoshikimate 1-carboxyvinyltransferase</fullName>
        <ecNumber evidence="7">2.5.1.19</ecNumber>
    </recommendedName>
    <alternativeName>
        <fullName evidence="7">5-enolpyruvylshikimate-3-phosphate synthase</fullName>
        <shortName evidence="7">EPSP synthase</shortName>
        <shortName evidence="7">EPSPS</shortName>
    </alternativeName>
</protein>
<evidence type="ECO:0000256" key="5">
    <source>
        <dbReference type="ARBA" id="ARBA00023141"/>
    </source>
</evidence>
<feature type="binding site" evidence="7">
    <location>
        <position position="33"/>
    </location>
    <ligand>
        <name>phosphoenolpyruvate</name>
        <dbReference type="ChEBI" id="CHEBI:58702"/>
    </ligand>
</feature>
<feature type="region of interest" description="Disordered" evidence="8">
    <location>
        <begin position="1"/>
        <end position="33"/>
    </location>
</feature>
<feature type="binding site" evidence="7">
    <location>
        <position position="360"/>
    </location>
    <ligand>
        <name>3-phosphoshikimate</name>
        <dbReference type="ChEBI" id="CHEBI:145989"/>
    </ligand>
</feature>
<dbReference type="Gene3D" id="3.65.10.10">
    <property type="entry name" value="Enolpyruvate transferase domain"/>
    <property type="match status" value="2"/>
</dbReference>
<dbReference type="GO" id="GO:0003866">
    <property type="term" value="F:3-phosphoshikimate 1-carboxyvinyltransferase activity"/>
    <property type="evidence" value="ECO:0007669"/>
    <property type="project" value="UniProtKB-EC"/>
</dbReference>
<comment type="pathway">
    <text evidence="1 7">Metabolic intermediate biosynthesis; chorismate biosynthesis; chorismate from D-erythrose 4-phosphate and phosphoenolpyruvate: step 6/7.</text>
</comment>
<comment type="caution">
    <text evidence="10">The sequence shown here is derived from an EMBL/GenBank/DDBJ whole genome shotgun (WGS) entry which is preliminary data.</text>
</comment>
<dbReference type="EMBL" id="JAZHYN010000015">
    <property type="protein sequence ID" value="MEF3366297.1"/>
    <property type="molecule type" value="Genomic_DNA"/>
</dbReference>
<feature type="domain" description="Enolpyruvate transferase" evidence="9">
    <location>
        <begin position="19"/>
        <end position="438"/>
    </location>
</feature>
<feature type="binding site" evidence="7">
    <location>
        <position position="134"/>
    </location>
    <ligand>
        <name>phosphoenolpyruvate</name>
        <dbReference type="ChEBI" id="CHEBI:58702"/>
    </ligand>
</feature>
<evidence type="ECO:0000256" key="1">
    <source>
        <dbReference type="ARBA" id="ARBA00004811"/>
    </source>
</evidence>
<feature type="binding site" evidence="7">
    <location>
        <position position="180"/>
    </location>
    <ligand>
        <name>3-phosphoshikimate</name>
        <dbReference type="ChEBI" id="CHEBI:145989"/>
    </ligand>
</feature>
<feature type="binding site" evidence="7">
    <location>
        <position position="34"/>
    </location>
    <ligand>
        <name>3-phosphoshikimate</name>
        <dbReference type="ChEBI" id="CHEBI:145989"/>
    </ligand>
</feature>
<dbReference type="PANTHER" id="PTHR21090:SF5">
    <property type="entry name" value="PENTAFUNCTIONAL AROM POLYPEPTIDE"/>
    <property type="match status" value="1"/>
</dbReference>
<feature type="binding site" evidence="7">
    <location>
        <position position="333"/>
    </location>
    <ligand>
        <name>3-phosphoshikimate</name>
        <dbReference type="ChEBI" id="CHEBI:145989"/>
    </ligand>
</feature>
<feature type="binding site" evidence="7">
    <location>
        <position position="364"/>
    </location>
    <ligand>
        <name>phosphoenolpyruvate</name>
        <dbReference type="ChEBI" id="CHEBI:58702"/>
    </ligand>
</feature>
<evidence type="ECO:0000256" key="2">
    <source>
        <dbReference type="ARBA" id="ARBA00009948"/>
    </source>
</evidence>
<dbReference type="RefSeq" id="WP_332081284.1">
    <property type="nucleotide sequence ID" value="NZ_JAZHYN010000015.1"/>
</dbReference>
<dbReference type="InterPro" id="IPR013792">
    <property type="entry name" value="RNA3'P_cycl/enolpyr_Trfase_a/b"/>
</dbReference>
<dbReference type="PROSITE" id="PS00104">
    <property type="entry name" value="EPSP_SYNTHASE_1"/>
    <property type="match status" value="1"/>
</dbReference>
<feature type="compositionally biased region" description="Low complexity" evidence="8">
    <location>
        <begin position="1"/>
        <end position="20"/>
    </location>
</feature>
<organism evidence="10 11">
    <name type="scientific">Methylocystis borbori</name>
    <dbReference type="NCBI Taxonomy" id="3118750"/>
    <lineage>
        <taxon>Bacteria</taxon>
        <taxon>Pseudomonadati</taxon>
        <taxon>Pseudomonadota</taxon>
        <taxon>Alphaproteobacteria</taxon>
        <taxon>Hyphomicrobiales</taxon>
        <taxon>Methylocystaceae</taxon>
        <taxon>Methylocystis</taxon>
    </lineage>
</organism>
<feature type="active site" description="Proton acceptor" evidence="7">
    <location>
        <position position="333"/>
    </location>
</feature>
<dbReference type="InterPro" id="IPR036968">
    <property type="entry name" value="Enolpyruvate_Tfrase_sf"/>
</dbReference>
<evidence type="ECO:0000256" key="8">
    <source>
        <dbReference type="SAM" id="MobiDB-lite"/>
    </source>
</evidence>
<dbReference type="InterPro" id="IPR006264">
    <property type="entry name" value="EPSP_synthase"/>
</dbReference>
<feature type="binding site" evidence="7">
    <location>
        <position position="182"/>
    </location>
    <ligand>
        <name>3-phosphoshikimate</name>
        <dbReference type="ChEBI" id="CHEBI:145989"/>
    </ligand>
</feature>
<comment type="subunit">
    <text evidence="7">Monomer.</text>
</comment>
<feature type="binding site" evidence="7">
    <location>
        <position position="182"/>
    </location>
    <ligand>
        <name>phosphoenolpyruvate</name>
        <dbReference type="ChEBI" id="CHEBI:58702"/>
    </ligand>
</feature>
<name>A0ABU7XGZ3_9HYPH</name>
<proteinExistence type="inferred from homology"/>
<dbReference type="InterPro" id="IPR001986">
    <property type="entry name" value="Enolpyruvate_Tfrase_dom"/>
</dbReference>
<dbReference type="CDD" id="cd01556">
    <property type="entry name" value="EPSP_synthase"/>
    <property type="match status" value="1"/>
</dbReference>
<comment type="function">
    <text evidence="7">Catalyzes the transfer of the enolpyruvyl moiety of phosphoenolpyruvate (PEP) to the 5-hydroxyl of shikimate-3-phosphate (S3P) to produce enolpyruvyl shikimate-3-phosphate and inorganic phosphate.</text>
</comment>
<keyword evidence="5 7" id="KW-0057">Aromatic amino acid biosynthesis</keyword>
<evidence type="ECO:0000313" key="11">
    <source>
        <dbReference type="Proteomes" id="UP001350748"/>
    </source>
</evidence>
<comment type="catalytic activity">
    <reaction evidence="6">
        <text>3-phosphoshikimate + phosphoenolpyruvate = 5-O-(1-carboxyvinyl)-3-phosphoshikimate + phosphate</text>
        <dbReference type="Rhea" id="RHEA:21256"/>
        <dbReference type="ChEBI" id="CHEBI:43474"/>
        <dbReference type="ChEBI" id="CHEBI:57701"/>
        <dbReference type="ChEBI" id="CHEBI:58702"/>
        <dbReference type="ChEBI" id="CHEBI:145989"/>
        <dbReference type="EC" id="2.5.1.19"/>
    </reaction>
    <physiologicalReaction direction="left-to-right" evidence="6">
        <dbReference type="Rhea" id="RHEA:21257"/>
    </physiologicalReaction>
</comment>
<dbReference type="HAMAP" id="MF_00210">
    <property type="entry name" value="EPSP_synth"/>
    <property type="match status" value="1"/>
</dbReference>
<feature type="binding site" evidence="7">
    <location>
        <position position="406"/>
    </location>
    <ligand>
        <name>phosphoenolpyruvate</name>
        <dbReference type="ChEBI" id="CHEBI:58702"/>
    </ligand>
</feature>
<feature type="binding site" evidence="7">
    <location>
        <position position="38"/>
    </location>
    <ligand>
        <name>3-phosphoshikimate</name>
        <dbReference type="ChEBI" id="CHEBI:145989"/>
    </ligand>
</feature>
<evidence type="ECO:0000256" key="7">
    <source>
        <dbReference type="HAMAP-Rule" id="MF_00210"/>
    </source>
</evidence>
<keyword evidence="7" id="KW-0963">Cytoplasm</keyword>
<dbReference type="PIRSF" id="PIRSF000505">
    <property type="entry name" value="EPSPS"/>
    <property type="match status" value="1"/>
</dbReference>
<evidence type="ECO:0000256" key="6">
    <source>
        <dbReference type="ARBA" id="ARBA00044633"/>
    </source>
</evidence>
<dbReference type="Pfam" id="PF00275">
    <property type="entry name" value="EPSP_synthase"/>
    <property type="match status" value="1"/>
</dbReference>
<evidence type="ECO:0000259" key="9">
    <source>
        <dbReference type="Pfam" id="PF00275"/>
    </source>
</evidence>
<dbReference type="PANTHER" id="PTHR21090">
    <property type="entry name" value="AROM/DEHYDROQUINATE SYNTHASE"/>
    <property type="match status" value="1"/>
</dbReference>
<evidence type="ECO:0000256" key="4">
    <source>
        <dbReference type="ARBA" id="ARBA00022679"/>
    </source>
</evidence>
<dbReference type="EC" id="2.5.1.19" evidence="7"/>
<feature type="binding site" evidence="7">
    <location>
        <position position="33"/>
    </location>
    <ligand>
        <name>3-phosphoshikimate</name>
        <dbReference type="ChEBI" id="CHEBI:145989"/>
    </ligand>
</feature>
<comment type="similarity">
    <text evidence="2 7">Belongs to the EPSP synthase family.</text>
</comment>
<comment type="caution">
    <text evidence="7">Lacks conserved residue(s) required for the propagation of feature annotation.</text>
</comment>
<evidence type="ECO:0000256" key="3">
    <source>
        <dbReference type="ARBA" id="ARBA00022605"/>
    </source>
</evidence>
<dbReference type="Proteomes" id="UP001350748">
    <property type="component" value="Unassembled WGS sequence"/>
</dbReference>
<dbReference type="InterPro" id="IPR023193">
    <property type="entry name" value="EPSP_synthase_CS"/>
</dbReference>
<evidence type="ECO:0000313" key="10">
    <source>
        <dbReference type="EMBL" id="MEF3366297.1"/>
    </source>
</evidence>
<dbReference type="PROSITE" id="PS00885">
    <property type="entry name" value="EPSP_SYNTHASE_2"/>
    <property type="match status" value="1"/>
</dbReference>